<proteinExistence type="predicted"/>
<name>A0A3N9X049_9ACTN</name>
<sequence length="93" mass="10169">MCRALSTASIPTMVMPSLVSQSRSASNALVVVTNVRTSLRRRLPAVGTRIHAFRSALPMSIPPHRSWMRSIKPSPAAEFDQVAVQGNQQVEEV</sequence>
<dbReference type="Proteomes" id="UP000282312">
    <property type="component" value="Unassembled WGS sequence"/>
</dbReference>
<dbReference type="AlphaFoldDB" id="A0A3N9X049"/>
<protein>
    <submittedName>
        <fullName evidence="1">Uncharacterized protein</fullName>
    </submittedName>
</protein>
<organism evidence="1 2">
    <name type="scientific">Micromonospora inaquosa</name>
    <dbReference type="NCBI Taxonomy" id="2203716"/>
    <lineage>
        <taxon>Bacteria</taxon>
        <taxon>Bacillati</taxon>
        <taxon>Actinomycetota</taxon>
        <taxon>Actinomycetes</taxon>
        <taxon>Micromonosporales</taxon>
        <taxon>Micromonosporaceae</taxon>
        <taxon>Micromonospora</taxon>
    </lineage>
</organism>
<evidence type="ECO:0000313" key="2">
    <source>
        <dbReference type="Proteomes" id="UP000282312"/>
    </source>
</evidence>
<keyword evidence="2" id="KW-1185">Reference proteome</keyword>
<dbReference type="EMBL" id="QGSZ01000137">
    <property type="protein sequence ID" value="RQX06389.1"/>
    <property type="molecule type" value="Genomic_DNA"/>
</dbReference>
<gene>
    <name evidence="1" type="ORF">DLJ59_05130</name>
</gene>
<evidence type="ECO:0000313" key="1">
    <source>
        <dbReference type="EMBL" id="RQX06389.1"/>
    </source>
</evidence>
<comment type="caution">
    <text evidence="1">The sequence shown here is derived from an EMBL/GenBank/DDBJ whole genome shotgun (WGS) entry which is preliminary data.</text>
</comment>
<reference evidence="1 2" key="1">
    <citation type="submission" date="2018-05" db="EMBL/GenBank/DDBJ databases">
        <title>Micromonospora from Atacama Desert.</title>
        <authorList>
            <person name="Carro L."/>
            <person name="Goodfellow M."/>
            <person name="Klenk H.-P."/>
        </authorList>
    </citation>
    <scope>NUCLEOTIDE SEQUENCE [LARGE SCALE GENOMIC DNA]</scope>
    <source>
        <strain evidence="1 2">LB39</strain>
    </source>
</reference>
<accession>A0A3N9X049</accession>